<evidence type="ECO:0000313" key="2">
    <source>
        <dbReference type="Proteomes" id="UP000218418"/>
    </source>
</evidence>
<keyword evidence="2" id="KW-1185">Reference proteome</keyword>
<reference evidence="1 2" key="1">
    <citation type="submission" date="2017-06" db="EMBL/GenBank/DDBJ databases">
        <title>Genome sequencing of cyanobaciteial culture collection at National Institute for Environmental Studies (NIES).</title>
        <authorList>
            <person name="Hirose Y."/>
            <person name="Shimura Y."/>
            <person name="Fujisawa T."/>
            <person name="Nakamura Y."/>
            <person name="Kawachi M."/>
        </authorList>
    </citation>
    <scope>NUCLEOTIDE SEQUENCE [LARGE SCALE GENOMIC DNA]</scope>
    <source>
        <strain evidence="1 2">NIES-267</strain>
    </source>
</reference>
<gene>
    <name evidence="1" type="ORF">NIES267_41510</name>
</gene>
<sequence>MIEQYSNNNKAALDYAIKILKDYANTTNWGITSSYGYKKFNRWIGEGEGVELAEEALRKIELILRDE</sequence>
<dbReference type="OrthoDB" id="520110at2"/>
<organism evidence="1 2">
    <name type="scientific">Calothrix parasitica NIES-267</name>
    <dbReference type="NCBI Taxonomy" id="1973488"/>
    <lineage>
        <taxon>Bacteria</taxon>
        <taxon>Bacillati</taxon>
        <taxon>Cyanobacteriota</taxon>
        <taxon>Cyanophyceae</taxon>
        <taxon>Nostocales</taxon>
        <taxon>Calotrichaceae</taxon>
        <taxon>Calothrix</taxon>
    </lineage>
</organism>
<name>A0A1Z4LTT2_9CYAN</name>
<evidence type="ECO:0000313" key="1">
    <source>
        <dbReference type="EMBL" id="BAY84655.1"/>
    </source>
</evidence>
<dbReference type="AlphaFoldDB" id="A0A1Z4LTT2"/>
<dbReference type="Proteomes" id="UP000218418">
    <property type="component" value="Chromosome"/>
</dbReference>
<accession>A0A1Z4LTT2</accession>
<protein>
    <submittedName>
        <fullName evidence="1">Uncharacterized protein</fullName>
    </submittedName>
</protein>
<proteinExistence type="predicted"/>
<dbReference type="EMBL" id="AP018227">
    <property type="protein sequence ID" value="BAY84655.1"/>
    <property type="molecule type" value="Genomic_DNA"/>
</dbReference>